<dbReference type="SUPFAM" id="SSF52172">
    <property type="entry name" value="CheY-like"/>
    <property type="match status" value="1"/>
</dbReference>
<dbReference type="PROSITE" id="PS50930">
    <property type="entry name" value="HTH_LYTTR"/>
    <property type="match status" value="1"/>
</dbReference>
<dbReference type="InterPro" id="IPR001789">
    <property type="entry name" value="Sig_transdc_resp-reg_receiver"/>
</dbReference>
<dbReference type="PANTHER" id="PTHR37299:SF1">
    <property type="entry name" value="STAGE 0 SPORULATION PROTEIN A HOMOLOG"/>
    <property type="match status" value="1"/>
</dbReference>
<feature type="domain" description="Response regulatory" evidence="2">
    <location>
        <begin position="5"/>
        <end position="121"/>
    </location>
</feature>
<organism evidence="4 5">
    <name type="scientific">Splendidivirga corallicola</name>
    <dbReference type="NCBI Taxonomy" id="3051826"/>
    <lineage>
        <taxon>Bacteria</taxon>
        <taxon>Pseudomonadati</taxon>
        <taxon>Bacteroidota</taxon>
        <taxon>Cytophagia</taxon>
        <taxon>Cytophagales</taxon>
        <taxon>Splendidivirgaceae</taxon>
        <taxon>Splendidivirga</taxon>
    </lineage>
</organism>
<evidence type="ECO:0000259" key="3">
    <source>
        <dbReference type="PROSITE" id="PS50930"/>
    </source>
</evidence>
<protein>
    <submittedName>
        <fullName evidence="4">LytTR family transcriptional regulator DNA-binding domain-containing protein</fullName>
    </submittedName>
</protein>
<keyword evidence="1" id="KW-0597">Phosphoprotein</keyword>
<name>A0ABT8KS62_9BACT</name>
<sequence>MRRLRILGVEDDVIIAETLKEILKALDYEAVDIVNSASGALAVLETDVEIDLVLLDIQLKGDRDGVELAAMIDERYDLPYIFTTAFADPETIARAKKTSPYGYLVKPYGIKDLHAAIEVALGNFKILQEANILKDQNQFNHDGFFVKVDSRLIRLREDDIMWIEAKGDYAIFKTKEKSYIVHSTMKNIEDKLASKGFFKIHRSYIVNLNKVMDIQDSNLVVGNQVIPVSRRKKDGLLKQIRLL</sequence>
<gene>
    <name evidence="4" type="ORF">QQ008_16745</name>
</gene>
<keyword evidence="5" id="KW-1185">Reference proteome</keyword>
<dbReference type="Proteomes" id="UP001172082">
    <property type="component" value="Unassembled WGS sequence"/>
</dbReference>
<dbReference type="InterPro" id="IPR011006">
    <property type="entry name" value="CheY-like_superfamily"/>
</dbReference>
<dbReference type="SMART" id="SM00850">
    <property type="entry name" value="LytTR"/>
    <property type="match status" value="1"/>
</dbReference>
<feature type="domain" description="HTH LytTR-type" evidence="3">
    <location>
        <begin position="144"/>
        <end position="243"/>
    </location>
</feature>
<dbReference type="PANTHER" id="PTHR37299">
    <property type="entry name" value="TRANSCRIPTIONAL REGULATOR-RELATED"/>
    <property type="match status" value="1"/>
</dbReference>
<dbReference type="Pfam" id="PF00072">
    <property type="entry name" value="Response_reg"/>
    <property type="match status" value="1"/>
</dbReference>
<feature type="modified residue" description="4-aspartylphosphate" evidence="1">
    <location>
        <position position="56"/>
    </location>
</feature>
<dbReference type="RefSeq" id="WP_346753061.1">
    <property type="nucleotide sequence ID" value="NZ_JAUJEA010000006.1"/>
</dbReference>
<dbReference type="InterPro" id="IPR007492">
    <property type="entry name" value="LytTR_DNA-bd_dom"/>
</dbReference>
<evidence type="ECO:0000313" key="5">
    <source>
        <dbReference type="Proteomes" id="UP001172082"/>
    </source>
</evidence>
<dbReference type="SMART" id="SM00448">
    <property type="entry name" value="REC"/>
    <property type="match status" value="1"/>
</dbReference>
<comment type="caution">
    <text evidence="4">The sequence shown here is derived from an EMBL/GenBank/DDBJ whole genome shotgun (WGS) entry which is preliminary data.</text>
</comment>
<reference evidence="4" key="1">
    <citation type="submission" date="2023-06" db="EMBL/GenBank/DDBJ databases">
        <title>Genomic of Parafulvivirga corallium.</title>
        <authorList>
            <person name="Wang G."/>
        </authorList>
    </citation>
    <scope>NUCLEOTIDE SEQUENCE</scope>
    <source>
        <strain evidence="4">BMA10</strain>
    </source>
</reference>
<evidence type="ECO:0000256" key="1">
    <source>
        <dbReference type="PROSITE-ProRule" id="PRU00169"/>
    </source>
</evidence>
<dbReference type="InterPro" id="IPR046947">
    <property type="entry name" value="LytR-like"/>
</dbReference>
<evidence type="ECO:0000313" key="4">
    <source>
        <dbReference type="EMBL" id="MDN5203039.1"/>
    </source>
</evidence>
<keyword evidence="4" id="KW-0238">DNA-binding</keyword>
<dbReference type="Pfam" id="PF04397">
    <property type="entry name" value="LytTR"/>
    <property type="match status" value="1"/>
</dbReference>
<dbReference type="GO" id="GO:0003677">
    <property type="term" value="F:DNA binding"/>
    <property type="evidence" value="ECO:0007669"/>
    <property type="project" value="UniProtKB-KW"/>
</dbReference>
<dbReference type="Gene3D" id="2.40.50.1020">
    <property type="entry name" value="LytTr DNA-binding domain"/>
    <property type="match status" value="1"/>
</dbReference>
<proteinExistence type="predicted"/>
<dbReference type="CDD" id="cd17534">
    <property type="entry name" value="REC_DC-like"/>
    <property type="match status" value="1"/>
</dbReference>
<dbReference type="PROSITE" id="PS50110">
    <property type="entry name" value="RESPONSE_REGULATORY"/>
    <property type="match status" value="1"/>
</dbReference>
<dbReference type="Gene3D" id="3.40.50.2300">
    <property type="match status" value="1"/>
</dbReference>
<dbReference type="EMBL" id="JAUJEA010000006">
    <property type="protein sequence ID" value="MDN5203039.1"/>
    <property type="molecule type" value="Genomic_DNA"/>
</dbReference>
<accession>A0ABT8KS62</accession>
<evidence type="ECO:0000259" key="2">
    <source>
        <dbReference type="PROSITE" id="PS50110"/>
    </source>
</evidence>